<sequence>MTGTVKIWEEKITMPTYLTSKPDKNPLFFEKRVYQGSSGKVYPHAITEKIYDEKVSVDYPAVILENDYLKVVVLPTLGGRIQRAYDKTNDYDFVYYNQVIKPALVGLIGPWISGGIEFNWPQHHRPSTYLPTEYELVENKDGSKTLWVSEIDKMYGTKGMAGFTLYPDSAYIEITGKVTNRTDTPQTFLWWANPAVPANDHTVSIFPPDVHAVMDHGKRAVSDFPIATGTYYKYDYSEGIDISRYKNIKVPTSYMAYHSDYDFIGNYDEKKEAGLLHVANHHISPGKKQWGWGNSDFGLSWDRNLTDEDGPYIELMTGVFTDNQPDFTWLKPYEEKEFKQYFMPYKGVGRVKNATIEAAVNLEIIDNQLVYAVYATKKQEKAKVVITYKDQSILEEVVELNPASYLKGSLVTPTNTMDDSLVISVYDRENSLLVSYTGLKEELQELPKPAEALPKPQLLKTTEELFLAATHIEQYRHATLDAEDYYLEGLKRDETDIRLNNGYGMFLYKRGLFIESEKYFKQALKKQTWKTPNPYYGEPSLNLGLVQMKIGKMAEATDHFFKATWNEDTQAAAFYQLAIISTLKGEYQEALILIDQSLVKNNHHMKARNLKITLKRLLNQKIDELISENLAIDPLDLGTHYEKFLKESTHKWKKLMRDEVNNYLELALDYLNWGFLSDAEQILLNCSVEFPMIHYYLAYIKIRQGQVDSAIKEIKKAESISSTYCFPNKLDEIEILNATIELLPEDTGFAKYYLGNLFYDKKRYEEAITLWEESSCQLKQFPTVYRNLSFAYYNNYDDQIRAEEMITHAVNLDKNDARLLLEQDLMKRINGASNEERVKLLEEQMAVTQERDDLFIVYISLLNSQGQYEKALHCLENRQFHPWEGGEGKVSSQYLFALIEMAKKILEQQPEQAIELLKKSKRYPHNLGEGKLPNVQDTIADFYIAKAYQVLGDEVNAHSYFMKASEGDSQPESVLYYYDQPADSILYRGMAFEALGNESKARSCYHQLIRYGELHIFEEVTYDYFAVSLPETVVFKRDLQLENKIYCEYLIALGNIGLKNYQLAKDKLEQLLQKVPDHQGLKRHLEMIEKNI</sequence>
<dbReference type="GO" id="GO:0030246">
    <property type="term" value="F:carbohydrate binding"/>
    <property type="evidence" value="ECO:0007669"/>
    <property type="project" value="InterPro"/>
</dbReference>
<dbReference type="SUPFAM" id="SSF48452">
    <property type="entry name" value="TPR-like"/>
    <property type="match status" value="3"/>
</dbReference>
<name>A0A1E5KYL6_9ENTE</name>
<dbReference type="PANTHER" id="PTHR12558">
    <property type="entry name" value="CELL DIVISION CYCLE 16,23,27"/>
    <property type="match status" value="1"/>
</dbReference>
<dbReference type="RefSeq" id="WP_069697937.1">
    <property type="nucleotide sequence ID" value="NZ_JAGGMA010000002.1"/>
</dbReference>
<evidence type="ECO:0000313" key="2">
    <source>
        <dbReference type="EMBL" id="OEH82982.1"/>
    </source>
</evidence>
<keyword evidence="3" id="KW-1185">Reference proteome</keyword>
<evidence type="ECO:0000259" key="1">
    <source>
        <dbReference type="Pfam" id="PF17128"/>
    </source>
</evidence>
<dbReference type="Pfam" id="PF13174">
    <property type="entry name" value="TPR_6"/>
    <property type="match status" value="1"/>
</dbReference>
<dbReference type="PANTHER" id="PTHR12558:SF13">
    <property type="entry name" value="CELL DIVISION CYCLE PROTEIN 27 HOMOLOG"/>
    <property type="match status" value="1"/>
</dbReference>
<dbReference type="Gene3D" id="1.25.40.10">
    <property type="entry name" value="Tetratricopeptide repeat domain"/>
    <property type="match status" value="4"/>
</dbReference>
<dbReference type="InterPro" id="IPR033396">
    <property type="entry name" value="DUF5107"/>
</dbReference>
<dbReference type="OrthoDB" id="174931at2"/>
<comment type="caution">
    <text evidence="2">The sequence shown here is derived from an EMBL/GenBank/DDBJ whole genome shotgun (WGS) entry which is preliminary data.</text>
</comment>
<dbReference type="Proteomes" id="UP000095256">
    <property type="component" value="Unassembled WGS sequence"/>
</dbReference>
<dbReference type="EMBL" id="MIEK01000012">
    <property type="protein sequence ID" value="OEH82982.1"/>
    <property type="molecule type" value="Genomic_DNA"/>
</dbReference>
<protein>
    <submittedName>
        <fullName evidence="2">DUF5107 domain-containing protein</fullName>
    </submittedName>
</protein>
<dbReference type="InterPro" id="IPR011990">
    <property type="entry name" value="TPR-like_helical_dom_sf"/>
</dbReference>
<proteinExistence type="predicted"/>
<dbReference type="InterPro" id="IPR014718">
    <property type="entry name" value="GH-type_carb-bd"/>
</dbReference>
<feature type="domain" description="DUF5107" evidence="1">
    <location>
        <begin position="40"/>
        <end position="344"/>
    </location>
</feature>
<reference evidence="2 3" key="1">
    <citation type="submission" date="2016-09" db="EMBL/GenBank/DDBJ databases">
        <authorList>
            <person name="Capua I."/>
            <person name="De Benedictis P."/>
            <person name="Joannis T."/>
            <person name="Lombin L.H."/>
            <person name="Cattoli G."/>
        </authorList>
    </citation>
    <scope>NUCLEOTIDE SEQUENCE [LARGE SCALE GENOMIC DNA]</scope>
    <source>
        <strain evidence="2 3">LMG 25899</strain>
    </source>
</reference>
<gene>
    <name evidence="2" type="ORF">BCR26_01540</name>
</gene>
<dbReference type="SMART" id="SM00028">
    <property type="entry name" value="TPR"/>
    <property type="match status" value="6"/>
</dbReference>
<evidence type="ECO:0000313" key="3">
    <source>
        <dbReference type="Proteomes" id="UP000095256"/>
    </source>
</evidence>
<accession>A0A1E5KYL6</accession>
<dbReference type="AlphaFoldDB" id="A0A1E5KYL6"/>
<organism evidence="2 3">
    <name type="scientific">Enterococcus rivorum</name>
    <dbReference type="NCBI Taxonomy" id="762845"/>
    <lineage>
        <taxon>Bacteria</taxon>
        <taxon>Bacillati</taxon>
        <taxon>Bacillota</taxon>
        <taxon>Bacilli</taxon>
        <taxon>Lactobacillales</taxon>
        <taxon>Enterococcaceae</taxon>
        <taxon>Enterococcus</taxon>
    </lineage>
</organism>
<dbReference type="Gene3D" id="2.70.98.10">
    <property type="match status" value="1"/>
</dbReference>
<dbReference type="InterPro" id="IPR019734">
    <property type="entry name" value="TPR_rpt"/>
</dbReference>
<dbReference type="Pfam" id="PF17128">
    <property type="entry name" value="DUF5107"/>
    <property type="match status" value="1"/>
</dbReference>
<dbReference type="STRING" id="762845.BCR26_01540"/>